<dbReference type="GO" id="GO:0008270">
    <property type="term" value="F:zinc ion binding"/>
    <property type="evidence" value="ECO:0007669"/>
    <property type="project" value="UniProtKB-KW"/>
</dbReference>
<evidence type="ECO:0000256" key="2">
    <source>
        <dbReference type="ARBA" id="ARBA00022771"/>
    </source>
</evidence>
<sequence>MERMRNASEDAYKWLEDKEPKHWSRVFFKNPTLYDMLCNYICEAFNSAILNARDKLVLTFIEMVRNYLMKRFMRKRAELERWNHERCSKVFKFDEKVKLESNICRSDYCGNYKYQFQGHGDKQYVVDIENKPCTCSKWQLTGIPCIHGMSVMLNFNCNPI</sequence>
<dbReference type="PANTHER" id="PTHR31973">
    <property type="entry name" value="POLYPROTEIN, PUTATIVE-RELATED"/>
    <property type="match status" value="1"/>
</dbReference>
<dbReference type="InterPro" id="IPR007527">
    <property type="entry name" value="Znf_SWIM"/>
</dbReference>
<dbReference type="PROSITE" id="PS50966">
    <property type="entry name" value="ZF_SWIM"/>
    <property type="match status" value="1"/>
</dbReference>
<dbReference type="InterPro" id="IPR006564">
    <property type="entry name" value="Znf_PMZ"/>
</dbReference>
<name>A0AAE0E187_9ROSI</name>
<evidence type="ECO:0000313" key="6">
    <source>
        <dbReference type="EMBL" id="KAK3200381.1"/>
    </source>
</evidence>
<evidence type="ECO:0000259" key="5">
    <source>
        <dbReference type="PROSITE" id="PS50966"/>
    </source>
</evidence>
<proteinExistence type="predicted"/>
<reference evidence="6" key="1">
    <citation type="journal article" date="2023" name="Plant J.">
        <title>Genome sequences and population genomics provide insights into the demographic history, inbreeding, and mutation load of two 'living fossil' tree species of Dipteronia.</title>
        <authorList>
            <person name="Feng Y."/>
            <person name="Comes H.P."/>
            <person name="Chen J."/>
            <person name="Zhu S."/>
            <person name="Lu R."/>
            <person name="Zhang X."/>
            <person name="Li P."/>
            <person name="Qiu J."/>
            <person name="Olsen K.M."/>
            <person name="Qiu Y."/>
        </authorList>
    </citation>
    <scope>NUCLEOTIDE SEQUENCE</scope>
    <source>
        <strain evidence="6">NBL</strain>
    </source>
</reference>
<feature type="domain" description="SWIM-type" evidence="5">
    <location>
        <begin position="124"/>
        <end position="156"/>
    </location>
</feature>
<keyword evidence="7" id="KW-1185">Reference proteome</keyword>
<evidence type="ECO:0000313" key="7">
    <source>
        <dbReference type="Proteomes" id="UP001281410"/>
    </source>
</evidence>
<evidence type="ECO:0000256" key="4">
    <source>
        <dbReference type="PROSITE-ProRule" id="PRU00325"/>
    </source>
</evidence>
<dbReference type="PANTHER" id="PTHR31973:SF199">
    <property type="entry name" value="SWIM-TYPE DOMAIN-CONTAINING PROTEIN"/>
    <property type="match status" value="1"/>
</dbReference>
<accession>A0AAE0E187</accession>
<dbReference type="AlphaFoldDB" id="A0AAE0E187"/>
<keyword evidence="2 4" id="KW-0863">Zinc-finger</keyword>
<dbReference type="Proteomes" id="UP001281410">
    <property type="component" value="Unassembled WGS sequence"/>
</dbReference>
<organism evidence="6 7">
    <name type="scientific">Dipteronia sinensis</name>
    <dbReference type="NCBI Taxonomy" id="43782"/>
    <lineage>
        <taxon>Eukaryota</taxon>
        <taxon>Viridiplantae</taxon>
        <taxon>Streptophyta</taxon>
        <taxon>Embryophyta</taxon>
        <taxon>Tracheophyta</taxon>
        <taxon>Spermatophyta</taxon>
        <taxon>Magnoliopsida</taxon>
        <taxon>eudicotyledons</taxon>
        <taxon>Gunneridae</taxon>
        <taxon>Pentapetalae</taxon>
        <taxon>rosids</taxon>
        <taxon>malvids</taxon>
        <taxon>Sapindales</taxon>
        <taxon>Sapindaceae</taxon>
        <taxon>Hippocastanoideae</taxon>
        <taxon>Acereae</taxon>
        <taxon>Dipteronia</taxon>
    </lineage>
</organism>
<dbReference type="EMBL" id="JANJYJ010000007">
    <property type="protein sequence ID" value="KAK3200381.1"/>
    <property type="molecule type" value="Genomic_DNA"/>
</dbReference>
<dbReference type="SMART" id="SM00575">
    <property type="entry name" value="ZnF_PMZ"/>
    <property type="match status" value="1"/>
</dbReference>
<comment type="caution">
    <text evidence="6">The sequence shown here is derived from an EMBL/GenBank/DDBJ whole genome shotgun (WGS) entry which is preliminary data.</text>
</comment>
<evidence type="ECO:0000256" key="3">
    <source>
        <dbReference type="ARBA" id="ARBA00022833"/>
    </source>
</evidence>
<evidence type="ECO:0000256" key="1">
    <source>
        <dbReference type="ARBA" id="ARBA00022723"/>
    </source>
</evidence>
<dbReference type="Pfam" id="PF04434">
    <property type="entry name" value="SWIM"/>
    <property type="match status" value="1"/>
</dbReference>
<keyword evidence="1" id="KW-0479">Metal-binding</keyword>
<keyword evidence="3" id="KW-0862">Zinc</keyword>
<gene>
    <name evidence="6" type="ORF">Dsin_023796</name>
</gene>
<protein>
    <recommendedName>
        <fullName evidence="5">SWIM-type domain-containing protein</fullName>
    </recommendedName>
</protein>